<proteinExistence type="predicted"/>
<dbReference type="OrthoDB" id="9798229at2"/>
<reference evidence="1" key="1">
    <citation type="submission" date="2014-04" db="EMBL/GenBank/DDBJ databases">
        <title>In planta biocontrol of soil-borne Fusarium wilt of banana through a plant endophytic bacterium, Burkholderia cenocepacia 869T2.</title>
        <authorList>
            <person name="Ho Y.-N."/>
            <person name="Chiang H.-M."/>
            <person name="Chao C.-P."/>
            <person name="Su C.-C."/>
            <person name="Hsu H.-F."/>
            <person name="Guo C.-T."/>
            <person name="Hsieh J.-L."/>
            <person name="Huang C.-C."/>
        </authorList>
    </citation>
    <scope>NUCLEOTIDE SEQUENCE [LARGE SCALE GENOMIC DNA]</scope>
    <source>
        <strain evidence="1">869T2</strain>
    </source>
</reference>
<dbReference type="Pfam" id="PF23169">
    <property type="entry name" value="HalD"/>
    <property type="match status" value="1"/>
</dbReference>
<protein>
    <recommendedName>
        <fullName evidence="2">Fe2OG dioxygenase domain-containing protein</fullName>
    </recommendedName>
</protein>
<dbReference type="SUPFAM" id="SSF51197">
    <property type="entry name" value="Clavaminate synthase-like"/>
    <property type="match status" value="1"/>
</dbReference>
<evidence type="ECO:0008006" key="2">
    <source>
        <dbReference type="Google" id="ProtNLM"/>
    </source>
</evidence>
<comment type="caution">
    <text evidence="1">The sequence shown here is derived from an EMBL/GenBank/DDBJ whole genome shotgun (WGS) entry which is preliminary data.</text>
</comment>
<evidence type="ECO:0000313" key="1">
    <source>
        <dbReference type="EMBL" id="KEA61276.1"/>
    </source>
</evidence>
<dbReference type="InterPro" id="IPR056470">
    <property type="entry name" value="BesD/HalB-like"/>
</dbReference>
<accession>A0A071MXY3</accession>
<dbReference type="AlphaFoldDB" id="A0A071MXY3"/>
<gene>
    <name evidence="1" type="ORF">DT99_00365</name>
</gene>
<dbReference type="EMBL" id="JJOA01000001">
    <property type="protein sequence ID" value="KEA61276.1"/>
    <property type="molecule type" value="Genomic_DNA"/>
</dbReference>
<dbReference type="Gene3D" id="2.60.120.620">
    <property type="entry name" value="q2cbj1_9rhob like domain"/>
    <property type="match status" value="1"/>
</dbReference>
<name>A0A071MXY3_9BURK</name>
<organism evidence="1">
    <name type="scientific">Burkholderia cenocepacia</name>
    <dbReference type="NCBI Taxonomy" id="95486"/>
    <lineage>
        <taxon>Bacteria</taxon>
        <taxon>Pseudomonadati</taxon>
        <taxon>Pseudomonadota</taxon>
        <taxon>Betaproteobacteria</taxon>
        <taxon>Burkholderiales</taxon>
        <taxon>Burkholderiaceae</taxon>
        <taxon>Burkholderia</taxon>
        <taxon>Burkholderia cepacia complex</taxon>
    </lineage>
</organism>
<sequence>MQASPPLADAECTDLSDIVDTDHYPLHDPGHAGMRDLLATCRAQLTASGSAVLRGFLRPAALEQARVEGLGFAKKTYFSSRKVNAYFTADDPSLPATDPRRIFMDRTSGFVTRDVIPADAIVHRIYVARAMKQFVAACLGETQIWEYADPYAGLVQNVMPPGTEQPWHYDTNEFIVSMMTQQPTAGGDFEYCPNIRSPEGENYDAVGAVVRGETRTPISVITLQPGDLQLFKGRFSLHRVTQVRGDIDRHTTIFAYSKKPGVVGRLERTRQLYGRVSEMHLEAEQTLVRADNLVD</sequence>